<accession>A0ABN8J885</accession>
<feature type="region of interest" description="Disordered" evidence="1">
    <location>
        <begin position="25"/>
        <end position="54"/>
    </location>
</feature>
<dbReference type="Proteomes" id="UP000837857">
    <property type="component" value="Chromosome 9"/>
</dbReference>
<gene>
    <name evidence="3" type="ORF">IPOD504_LOCUS17226</name>
</gene>
<evidence type="ECO:0000313" key="4">
    <source>
        <dbReference type="Proteomes" id="UP000837857"/>
    </source>
</evidence>
<feature type="signal peptide" evidence="2">
    <location>
        <begin position="1"/>
        <end position="18"/>
    </location>
</feature>
<sequence>MRLRYYYHLLLFGSVVLSLPLSRLGAGSGGPRPGARPALHPTHSRRRPESSRAAGSLKRFALNRIKRTPLRPAITRCFTSTAARAVQVIRRSERDAVSATCDACSVTAKCAA</sequence>
<keyword evidence="4" id="KW-1185">Reference proteome</keyword>
<feature type="non-terminal residue" evidence="3">
    <location>
        <position position="112"/>
    </location>
</feature>
<feature type="chain" id="PRO_5046412986" description="Secreted protein" evidence="2">
    <location>
        <begin position="19"/>
        <end position="112"/>
    </location>
</feature>
<protein>
    <recommendedName>
        <fullName evidence="5">Secreted protein</fullName>
    </recommendedName>
</protein>
<proteinExistence type="predicted"/>
<evidence type="ECO:0000313" key="3">
    <source>
        <dbReference type="EMBL" id="CAH2076311.1"/>
    </source>
</evidence>
<reference evidence="3" key="1">
    <citation type="submission" date="2022-03" db="EMBL/GenBank/DDBJ databases">
        <authorList>
            <person name="Martin H S."/>
        </authorList>
    </citation>
    <scope>NUCLEOTIDE SEQUENCE</scope>
</reference>
<evidence type="ECO:0008006" key="5">
    <source>
        <dbReference type="Google" id="ProtNLM"/>
    </source>
</evidence>
<evidence type="ECO:0000256" key="1">
    <source>
        <dbReference type="SAM" id="MobiDB-lite"/>
    </source>
</evidence>
<dbReference type="EMBL" id="OW152821">
    <property type="protein sequence ID" value="CAH2076311.1"/>
    <property type="molecule type" value="Genomic_DNA"/>
</dbReference>
<organism evidence="3 4">
    <name type="scientific">Iphiclides podalirius</name>
    <name type="common">scarce swallowtail</name>
    <dbReference type="NCBI Taxonomy" id="110791"/>
    <lineage>
        <taxon>Eukaryota</taxon>
        <taxon>Metazoa</taxon>
        <taxon>Ecdysozoa</taxon>
        <taxon>Arthropoda</taxon>
        <taxon>Hexapoda</taxon>
        <taxon>Insecta</taxon>
        <taxon>Pterygota</taxon>
        <taxon>Neoptera</taxon>
        <taxon>Endopterygota</taxon>
        <taxon>Lepidoptera</taxon>
        <taxon>Glossata</taxon>
        <taxon>Ditrysia</taxon>
        <taxon>Papilionoidea</taxon>
        <taxon>Papilionidae</taxon>
        <taxon>Papilioninae</taxon>
        <taxon>Iphiclides</taxon>
    </lineage>
</organism>
<name>A0ABN8J885_9NEOP</name>
<keyword evidence="2" id="KW-0732">Signal</keyword>
<evidence type="ECO:0000256" key="2">
    <source>
        <dbReference type="SAM" id="SignalP"/>
    </source>
</evidence>